<comment type="subcellular location">
    <subcellularLocation>
        <location evidence="1">Cytoplasm</location>
    </subcellularLocation>
</comment>
<dbReference type="InterPro" id="IPR036872">
    <property type="entry name" value="CH_dom_sf"/>
</dbReference>
<proteinExistence type="predicted"/>
<accession>A0AAV5AJ20</accession>
<reference evidence="8" key="1">
    <citation type="submission" date="2021-10" db="EMBL/GenBank/DDBJ databases">
        <title>De novo Genome Assembly of Clathrus columnatus (Basidiomycota, Fungi) Using Illumina and Nanopore Sequence Data.</title>
        <authorList>
            <person name="Ogiso-Tanaka E."/>
            <person name="Itagaki H."/>
            <person name="Hosoya T."/>
            <person name="Hosaka K."/>
        </authorList>
    </citation>
    <scope>NUCLEOTIDE SEQUENCE</scope>
    <source>
        <strain evidence="8">MO-923</strain>
    </source>
</reference>
<evidence type="ECO:0000256" key="1">
    <source>
        <dbReference type="ARBA" id="ARBA00004496"/>
    </source>
</evidence>
<keyword evidence="2" id="KW-0963">Cytoplasm</keyword>
<dbReference type="InterPro" id="IPR043936">
    <property type="entry name" value="HOOK_N"/>
</dbReference>
<feature type="coiled-coil region" evidence="4">
    <location>
        <begin position="618"/>
        <end position="659"/>
    </location>
</feature>
<dbReference type="PANTHER" id="PTHR18947:SF28">
    <property type="entry name" value="GIRDIN, ISOFORM A"/>
    <property type="match status" value="1"/>
</dbReference>
<feature type="domain" description="HOOK N-terminal" evidence="7">
    <location>
        <begin position="11"/>
        <end position="149"/>
    </location>
</feature>
<evidence type="ECO:0000256" key="5">
    <source>
        <dbReference type="SAM" id="MobiDB-lite"/>
    </source>
</evidence>
<dbReference type="InterPro" id="IPR008636">
    <property type="entry name" value="Hook_C"/>
</dbReference>
<dbReference type="GO" id="GO:0051959">
    <property type="term" value="F:dynein light intermediate chain binding"/>
    <property type="evidence" value="ECO:0007669"/>
    <property type="project" value="TreeGrafter"/>
</dbReference>
<evidence type="ECO:0000313" key="8">
    <source>
        <dbReference type="EMBL" id="GJJ12471.1"/>
    </source>
</evidence>
<feature type="coiled-coil region" evidence="4">
    <location>
        <begin position="252"/>
        <end position="358"/>
    </location>
</feature>
<evidence type="ECO:0000256" key="2">
    <source>
        <dbReference type="ARBA" id="ARBA00022490"/>
    </source>
</evidence>
<feature type="region of interest" description="Disordered" evidence="5">
    <location>
        <begin position="431"/>
        <end position="468"/>
    </location>
</feature>
<evidence type="ECO:0000259" key="6">
    <source>
        <dbReference type="Pfam" id="PF05622"/>
    </source>
</evidence>
<dbReference type="AlphaFoldDB" id="A0AAV5AJ20"/>
<dbReference type="Gene3D" id="1.10.418.10">
    <property type="entry name" value="Calponin-like domain"/>
    <property type="match status" value="1"/>
</dbReference>
<keyword evidence="9" id="KW-1185">Reference proteome</keyword>
<gene>
    <name evidence="8" type="ORF">Clacol_006713</name>
</gene>
<comment type="caution">
    <text evidence="8">The sequence shown here is derived from an EMBL/GenBank/DDBJ whole genome shotgun (WGS) entry which is preliminary data.</text>
</comment>
<dbReference type="GO" id="GO:0008017">
    <property type="term" value="F:microtubule binding"/>
    <property type="evidence" value="ECO:0007669"/>
    <property type="project" value="InterPro"/>
</dbReference>
<dbReference type="GO" id="GO:0031122">
    <property type="term" value="P:cytoplasmic microtubule organization"/>
    <property type="evidence" value="ECO:0007669"/>
    <property type="project" value="InterPro"/>
</dbReference>
<feature type="domain" description="Hook C-terminal" evidence="6">
    <location>
        <begin position="203"/>
        <end position="597"/>
    </location>
</feature>
<dbReference type="Pfam" id="PF19047">
    <property type="entry name" value="HOOK_N"/>
    <property type="match status" value="1"/>
</dbReference>
<dbReference type="SUPFAM" id="SSF116907">
    <property type="entry name" value="Hook domain"/>
    <property type="match status" value="1"/>
</dbReference>
<evidence type="ECO:0000256" key="4">
    <source>
        <dbReference type="SAM" id="Coils"/>
    </source>
</evidence>
<feature type="coiled-coil region" evidence="4">
    <location>
        <begin position="694"/>
        <end position="728"/>
    </location>
</feature>
<name>A0AAV5AJ20_9AGAM</name>
<dbReference type="Proteomes" id="UP001050691">
    <property type="component" value="Unassembled WGS sequence"/>
</dbReference>
<dbReference type="CDD" id="cd22211">
    <property type="entry name" value="HkD_SF"/>
    <property type="match status" value="1"/>
</dbReference>
<sequence>MAGSLDNEADAFFDFFRTFKLSRSTTTVSDLSDGLALFDVLSTVDENYFRLPSRPASQLSDNWVIRFAALKRLYRLITQYFAEVLHQPSSSLDVPDLQAISKDFELEATLILCRLTICIAVQSEKNKEVIDRIQLLSETKQHILMKAIEKLTNVEVMSKFEGVENGEQIKDAIMTEDDHFYRIQSDRSRILSEKETLQKVYEQLWEDHRALQSSYDDIVSEKDEISTRLRESLKSPVDYRNDKADTLMRAEIDRLRLELQKSEENLNLTEAELEKHTHLVTELTRKVDELQVKADQAARLKDQVDEYKHAAEKLQKTENVMEKYKKKLEESADLRRNIKSLEEQNAMLVDKNAALEEEYRKVSAFRPLMESYKAQIADLEAKNSARLKDTESLKFELDQTKIQLRVAAEERAKDSEALELYQERVRELELTSTRRPRAKSITSVTERREPTETEGEPLSLEVDAPEDHGLGEELDDALSGRTMTDLKLEVRQLKRDLEAARTNQVNSSRILVLENLLEDANRMKARYEADYLAAHKEKLVLQRDLEEIREGKSLGDGPEATIALRQRLNETVETFDSLKKEFTELQVKFESQSQELTIAKSDLNLVNKDQLEILATLRESVSEDKLGLESEMEKLRNQIRDLKDKNRMQLEQVNALLLEKVNLQSEGIGQRERMLERERDYGNLRASLSGRNLTEEDKARMLEMHEKIVRLEEEVRTAREQLVKARTFIKNQDKLFREREESNRNKLPLIVPRLPLRKQKKAFDPKSIYWRGKKQNLKVYKRQLLETKQRYGKEQQLMLGALHMYGLQNARMHLGDPQSRPEPTSWLLQQRRMPNIDMRDILAGSWYCKY</sequence>
<feature type="coiled-coil region" evidence="4">
    <location>
        <begin position="483"/>
        <end position="537"/>
    </location>
</feature>
<keyword evidence="3 4" id="KW-0175">Coiled coil</keyword>
<dbReference type="GO" id="GO:0005815">
    <property type="term" value="C:microtubule organizing center"/>
    <property type="evidence" value="ECO:0007669"/>
    <property type="project" value="TreeGrafter"/>
</dbReference>
<evidence type="ECO:0008006" key="10">
    <source>
        <dbReference type="Google" id="ProtNLM"/>
    </source>
</evidence>
<dbReference type="GO" id="GO:0005737">
    <property type="term" value="C:cytoplasm"/>
    <property type="evidence" value="ECO:0007669"/>
    <property type="project" value="UniProtKB-SubCell"/>
</dbReference>
<protein>
    <recommendedName>
        <fullName evidence="10">HOOK-domain-containing protein</fullName>
    </recommendedName>
</protein>
<evidence type="ECO:0000259" key="7">
    <source>
        <dbReference type="Pfam" id="PF19047"/>
    </source>
</evidence>
<organism evidence="8 9">
    <name type="scientific">Clathrus columnatus</name>
    <dbReference type="NCBI Taxonomy" id="1419009"/>
    <lineage>
        <taxon>Eukaryota</taxon>
        <taxon>Fungi</taxon>
        <taxon>Dikarya</taxon>
        <taxon>Basidiomycota</taxon>
        <taxon>Agaricomycotina</taxon>
        <taxon>Agaricomycetes</taxon>
        <taxon>Phallomycetidae</taxon>
        <taxon>Phallales</taxon>
        <taxon>Clathraceae</taxon>
        <taxon>Clathrus</taxon>
    </lineage>
</organism>
<dbReference type="GO" id="GO:0030705">
    <property type="term" value="P:cytoskeleton-dependent intracellular transport"/>
    <property type="evidence" value="ECO:0007669"/>
    <property type="project" value="InterPro"/>
</dbReference>
<evidence type="ECO:0000313" key="9">
    <source>
        <dbReference type="Proteomes" id="UP001050691"/>
    </source>
</evidence>
<dbReference type="EMBL" id="BPWL01000007">
    <property type="protein sequence ID" value="GJJ12471.1"/>
    <property type="molecule type" value="Genomic_DNA"/>
</dbReference>
<dbReference type="Pfam" id="PF05622">
    <property type="entry name" value="HOOK"/>
    <property type="match status" value="1"/>
</dbReference>
<dbReference type="PANTHER" id="PTHR18947">
    <property type="entry name" value="HOOK PROTEINS"/>
    <property type="match status" value="1"/>
</dbReference>
<evidence type="ECO:0000256" key="3">
    <source>
        <dbReference type="ARBA" id="ARBA00023054"/>
    </source>
</evidence>